<reference evidence="1 2" key="1">
    <citation type="submission" date="2009-04" db="EMBL/GenBank/DDBJ databases">
        <authorList>
            <person name="Qin X."/>
            <person name="Bachman B."/>
            <person name="Battles P."/>
            <person name="Bell A."/>
            <person name="Bess C."/>
            <person name="Bickham C."/>
            <person name="Chaboub L."/>
            <person name="Chen D."/>
            <person name="Coyle M."/>
            <person name="Deiros D.R."/>
            <person name="Dinh H."/>
            <person name="Forbes L."/>
            <person name="Fowler G."/>
            <person name="Francisco L."/>
            <person name="Fu Q."/>
            <person name="Gubbala S."/>
            <person name="Hale W."/>
            <person name="Han Y."/>
            <person name="Hemphill L."/>
            <person name="Highlander S.K."/>
            <person name="Hirani K."/>
            <person name="Hogues M."/>
            <person name="Jackson L."/>
            <person name="Jakkamsetti A."/>
            <person name="Javaid M."/>
            <person name="Jiang H."/>
            <person name="Korchina V."/>
            <person name="Kovar C."/>
            <person name="Lara F."/>
            <person name="Lee S."/>
            <person name="Mata R."/>
            <person name="Mathew T."/>
            <person name="Moen C."/>
            <person name="Morales K."/>
            <person name="Munidasa M."/>
            <person name="Nazareth L."/>
            <person name="Ngo R."/>
            <person name="Nguyen L."/>
            <person name="Okwuonu G."/>
            <person name="Ongeri F."/>
            <person name="Patil S."/>
            <person name="Petrosino J."/>
            <person name="Pham C."/>
            <person name="Pham P."/>
            <person name="Pu L.-L."/>
            <person name="Puazo M."/>
            <person name="Raj R."/>
            <person name="Reid J."/>
            <person name="Rouhana J."/>
            <person name="Saada N."/>
            <person name="Shang Y."/>
            <person name="Simmons D."/>
            <person name="Thornton R."/>
            <person name="Warren J."/>
            <person name="Weissenberger G."/>
            <person name="Zhang J."/>
            <person name="Zhang L."/>
            <person name="Zhou C."/>
            <person name="Zhu D."/>
            <person name="Muzny D."/>
            <person name="Worley K."/>
            <person name="Gibbs R."/>
        </authorList>
    </citation>
    <scope>NUCLEOTIDE SEQUENCE [LARGE SCALE GENOMIC DNA]</scope>
    <source>
        <strain evidence="1 2">F0268</strain>
    </source>
</reference>
<dbReference type="InParanoid" id="C2KYR7"/>
<evidence type="ECO:0000313" key="2">
    <source>
        <dbReference type="Proteomes" id="UP000004121"/>
    </source>
</evidence>
<evidence type="ECO:0000313" key="1">
    <source>
        <dbReference type="EMBL" id="EEJ51074.1"/>
    </source>
</evidence>
<organism evidence="1 2">
    <name type="scientific">Oribacterium sinus F0268</name>
    <dbReference type="NCBI Taxonomy" id="585501"/>
    <lineage>
        <taxon>Bacteria</taxon>
        <taxon>Bacillati</taxon>
        <taxon>Bacillota</taxon>
        <taxon>Clostridia</taxon>
        <taxon>Lachnospirales</taxon>
        <taxon>Lachnospiraceae</taxon>
        <taxon>Oribacterium</taxon>
    </lineage>
</organism>
<gene>
    <name evidence="1" type="ORF">HMPREF6123_1636</name>
</gene>
<comment type="caution">
    <text evidence="1">The sequence shown here is derived from an EMBL/GenBank/DDBJ whole genome shotgun (WGS) entry which is preliminary data.</text>
</comment>
<name>C2KYR7_9FIRM</name>
<dbReference type="HOGENOM" id="CLU_3244020_0_0_9"/>
<feature type="non-terminal residue" evidence="1">
    <location>
        <position position="44"/>
    </location>
</feature>
<sequence length="44" mass="5236">MSNEENMIKEALYYQRGNSGEEAEKELIVLEKRELSEKEIEEFV</sequence>
<protein>
    <submittedName>
        <fullName evidence="1">Uncharacterized protein</fullName>
    </submittedName>
</protein>
<dbReference type="AlphaFoldDB" id="C2KYR7"/>
<accession>C2KYR7</accession>
<keyword evidence="2" id="KW-1185">Reference proteome</keyword>
<dbReference type="Proteomes" id="UP000004121">
    <property type="component" value="Unassembled WGS sequence"/>
</dbReference>
<proteinExistence type="predicted"/>
<dbReference type="STRING" id="585501.HMPREF6123_1636"/>
<dbReference type="EMBL" id="ACKX01000165">
    <property type="protein sequence ID" value="EEJ51074.1"/>
    <property type="molecule type" value="Genomic_DNA"/>
</dbReference>